<feature type="compositionally biased region" description="Gly residues" evidence="1">
    <location>
        <begin position="1"/>
        <end position="37"/>
    </location>
</feature>
<protein>
    <submittedName>
        <fullName evidence="2">Predicted protein</fullName>
    </submittedName>
</protein>
<sequence length="82" mass="8009">MGGMPGMEGLGGMGGLAGMMGGMGGMGMPPGMEGLGAMGMDEFEDESDDEGEVSKPQDAGKADAAQISQEVEGKAGPPAQSN</sequence>
<dbReference type="AlphaFoldDB" id="F2DD05"/>
<feature type="region of interest" description="Disordered" evidence="1">
    <location>
        <begin position="1"/>
        <end position="82"/>
    </location>
</feature>
<reference evidence="2" key="1">
    <citation type="journal article" date="2011" name="Plant Physiol.">
        <title>Comprehensive sequence analysis of 24,783 barley full-length cDNAs derived from 12 clone libraries.</title>
        <authorList>
            <person name="Matsumoto T."/>
            <person name="Tanaka T."/>
            <person name="Sakai H."/>
            <person name="Amano N."/>
            <person name="Kanamori H."/>
            <person name="Kurita K."/>
            <person name="Kikuta A."/>
            <person name="Kamiya K."/>
            <person name="Yamamoto M."/>
            <person name="Ikawa H."/>
            <person name="Fujii N."/>
            <person name="Hori K."/>
            <person name="Itoh T."/>
            <person name="Sato K."/>
        </authorList>
    </citation>
    <scope>NUCLEOTIDE SEQUENCE</scope>
    <source>
        <tissue evidence="2">Shoot</tissue>
    </source>
</reference>
<feature type="compositionally biased region" description="Acidic residues" evidence="1">
    <location>
        <begin position="41"/>
        <end position="51"/>
    </location>
</feature>
<proteinExistence type="evidence at transcript level"/>
<feature type="compositionally biased region" description="Basic and acidic residues" evidence="1">
    <location>
        <begin position="52"/>
        <end position="61"/>
    </location>
</feature>
<accession>F2DD05</accession>
<dbReference type="EMBL" id="AK361772">
    <property type="protein sequence ID" value="BAJ92976.1"/>
    <property type="molecule type" value="mRNA"/>
</dbReference>
<evidence type="ECO:0000313" key="2">
    <source>
        <dbReference type="EMBL" id="BAJ92976.1"/>
    </source>
</evidence>
<name>F2DD05_HORVV</name>
<organism evidence="2">
    <name type="scientific">Hordeum vulgare subsp. vulgare</name>
    <name type="common">Domesticated barley</name>
    <dbReference type="NCBI Taxonomy" id="112509"/>
    <lineage>
        <taxon>Eukaryota</taxon>
        <taxon>Viridiplantae</taxon>
        <taxon>Streptophyta</taxon>
        <taxon>Embryophyta</taxon>
        <taxon>Tracheophyta</taxon>
        <taxon>Spermatophyta</taxon>
        <taxon>Magnoliopsida</taxon>
        <taxon>Liliopsida</taxon>
        <taxon>Poales</taxon>
        <taxon>Poaceae</taxon>
        <taxon>BOP clade</taxon>
        <taxon>Pooideae</taxon>
        <taxon>Triticodae</taxon>
        <taxon>Triticeae</taxon>
        <taxon>Hordeinae</taxon>
        <taxon>Hordeum</taxon>
    </lineage>
</organism>
<evidence type="ECO:0000256" key="1">
    <source>
        <dbReference type="SAM" id="MobiDB-lite"/>
    </source>
</evidence>